<reference evidence="1" key="1">
    <citation type="submission" date="2023-06" db="EMBL/GenBank/DDBJ databases">
        <authorList>
            <person name="Kurt Z."/>
        </authorList>
    </citation>
    <scope>NUCLEOTIDE SEQUENCE</scope>
</reference>
<dbReference type="EMBL" id="CATOUU010000046">
    <property type="protein sequence ID" value="CAI9914249.1"/>
    <property type="molecule type" value="Genomic_DNA"/>
</dbReference>
<dbReference type="EMBL" id="CAXDID020000582">
    <property type="protein sequence ID" value="CAL6104421.1"/>
    <property type="molecule type" value="Genomic_DNA"/>
</dbReference>
<comment type="caution">
    <text evidence="1">The sequence shown here is derived from an EMBL/GenBank/DDBJ whole genome shotgun (WGS) entry which is preliminary data.</text>
</comment>
<proteinExistence type="predicted"/>
<accession>A0AA86N8B1</accession>
<dbReference type="Proteomes" id="UP001642409">
    <property type="component" value="Unassembled WGS sequence"/>
</dbReference>
<name>A0AA86N8B1_9EUKA</name>
<evidence type="ECO:0000313" key="2">
    <source>
        <dbReference type="EMBL" id="CAL6104421.1"/>
    </source>
</evidence>
<protein>
    <submittedName>
        <fullName evidence="2">Hypothetical_protein</fullName>
    </submittedName>
</protein>
<evidence type="ECO:0000313" key="3">
    <source>
        <dbReference type="Proteomes" id="UP001642409"/>
    </source>
</evidence>
<evidence type="ECO:0000313" key="1">
    <source>
        <dbReference type="EMBL" id="CAI9914249.1"/>
    </source>
</evidence>
<organism evidence="1">
    <name type="scientific">Hexamita inflata</name>
    <dbReference type="NCBI Taxonomy" id="28002"/>
    <lineage>
        <taxon>Eukaryota</taxon>
        <taxon>Metamonada</taxon>
        <taxon>Diplomonadida</taxon>
        <taxon>Hexamitidae</taxon>
        <taxon>Hexamitinae</taxon>
        <taxon>Hexamita</taxon>
    </lineage>
</organism>
<keyword evidence="3" id="KW-1185">Reference proteome</keyword>
<dbReference type="AlphaFoldDB" id="A0AA86N8B1"/>
<gene>
    <name evidence="1" type="ORF">HINF_LOCUS1894</name>
    <name evidence="2" type="ORF">HINF_LOCUS72775</name>
</gene>
<sequence>MVFFSVKKQQQHIIDGSHNNHKVSRIFKIYYEVLLMLYLLTFKYAELQLNLTIAQQHSYSISSNIRRTFQNSEYPFSLHSISNVLYFPILNHGRSLNFRLYQFGLLQELQVHVNDHQLQIHLCTLRQVVQRFSCEYICTKVTNNINIGTVNLELRQIRVIFVQMLRSTLTKQGQIQCTYQIASNLNQIIILE</sequence>
<reference evidence="2 3" key="2">
    <citation type="submission" date="2024-07" db="EMBL/GenBank/DDBJ databases">
        <authorList>
            <person name="Akdeniz Z."/>
        </authorList>
    </citation>
    <scope>NUCLEOTIDE SEQUENCE [LARGE SCALE GENOMIC DNA]</scope>
</reference>